<sequence>MERRSGWGPLALAVAGLLAAGLAAGWIDRGGGFGLGDTLGFDLTLGRPAPSGTGGPENDPPPSGGDALGEFSFWTVVVAGAAIAAPVIVMLVRMILRARDGTAARPGPVPAPGEPEAADRAGEVREALRAGLAGLDAGDDPRRAVIACWLRLEHTAAGAGTPRAAADTSSDLVARLLAAHRVGPGALDRLASAYRRARYSPREVDGFLREEARRALAEVDAELAS</sequence>
<evidence type="ECO:0000259" key="3">
    <source>
        <dbReference type="Pfam" id="PF13559"/>
    </source>
</evidence>
<evidence type="ECO:0000313" key="5">
    <source>
        <dbReference type="Proteomes" id="UP000562352"/>
    </source>
</evidence>
<evidence type="ECO:0000256" key="2">
    <source>
        <dbReference type="SAM" id="Phobius"/>
    </source>
</evidence>
<evidence type="ECO:0000313" key="4">
    <source>
        <dbReference type="EMBL" id="MBB5966175.1"/>
    </source>
</evidence>
<keyword evidence="2" id="KW-1133">Transmembrane helix</keyword>
<protein>
    <recommendedName>
        <fullName evidence="3">Protein-glutamine gamma-glutamyltransferase-like C-terminal domain-containing protein</fullName>
    </recommendedName>
</protein>
<gene>
    <name evidence="4" type="ORF">FHS22_005466</name>
</gene>
<dbReference type="RefSeq" id="WP_184946074.1">
    <property type="nucleotide sequence ID" value="NZ_BAAAWZ010000004.1"/>
</dbReference>
<accession>A0A841DDJ8</accession>
<dbReference type="AlphaFoldDB" id="A0A841DDJ8"/>
<dbReference type="EMBL" id="JACHJJ010000021">
    <property type="protein sequence ID" value="MBB5966175.1"/>
    <property type="molecule type" value="Genomic_DNA"/>
</dbReference>
<keyword evidence="5" id="KW-1185">Reference proteome</keyword>
<dbReference type="Proteomes" id="UP000562352">
    <property type="component" value="Unassembled WGS sequence"/>
</dbReference>
<keyword evidence="2" id="KW-0472">Membrane</keyword>
<dbReference type="InterPro" id="IPR025403">
    <property type="entry name" value="TgpA-like_C"/>
</dbReference>
<feature type="domain" description="Protein-glutamine gamma-glutamyltransferase-like C-terminal" evidence="3">
    <location>
        <begin position="148"/>
        <end position="216"/>
    </location>
</feature>
<organism evidence="4 5">
    <name type="scientific">Planomonospora venezuelensis</name>
    <dbReference type="NCBI Taxonomy" id="1999"/>
    <lineage>
        <taxon>Bacteria</taxon>
        <taxon>Bacillati</taxon>
        <taxon>Actinomycetota</taxon>
        <taxon>Actinomycetes</taxon>
        <taxon>Streptosporangiales</taxon>
        <taxon>Streptosporangiaceae</taxon>
        <taxon>Planomonospora</taxon>
    </lineage>
</organism>
<comment type="caution">
    <text evidence="4">The sequence shown here is derived from an EMBL/GenBank/DDBJ whole genome shotgun (WGS) entry which is preliminary data.</text>
</comment>
<dbReference type="Pfam" id="PF13559">
    <property type="entry name" value="DUF4129"/>
    <property type="match status" value="1"/>
</dbReference>
<evidence type="ECO:0000256" key="1">
    <source>
        <dbReference type="SAM" id="MobiDB-lite"/>
    </source>
</evidence>
<feature type="region of interest" description="Disordered" evidence="1">
    <location>
        <begin position="46"/>
        <end position="66"/>
    </location>
</feature>
<keyword evidence="2" id="KW-0812">Transmembrane</keyword>
<name>A0A841DDJ8_PLAVE</name>
<proteinExistence type="predicted"/>
<feature type="transmembrane region" description="Helical" evidence="2">
    <location>
        <begin position="71"/>
        <end position="96"/>
    </location>
</feature>
<reference evidence="4 5" key="1">
    <citation type="submission" date="2020-08" db="EMBL/GenBank/DDBJ databases">
        <title>Genomic Encyclopedia of Type Strains, Phase III (KMG-III): the genomes of soil and plant-associated and newly described type strains.</title>
        <authorList>
            <person name="Whitman W."/>
        </authorList>
    </citation>
    <scope>NUCLEOTIDE SEQUENCE [LARGE SCALE GENOMIC DNA]</scope>
    <source>
        <strain evidence="4 5">CECT 3303</strain>
    </source>
</reference>